<evidence type="ECO:0008006" key="4">
    <source>
        <dbReference type="Google" id="ProtNLM"/>
    </source>
</evidence>
<dbReference type="GO" id="GO:0005737">
    <property type="term" value="C:cytoplasm"/>
    <property type="evidence" value="ECO:0007669"/>
    <property type="project" value="TreeGrafter"/>
</dbReference>
<evidence type="ECO:0000313" key="3">
    <source>
        <dbReference type="Proteomes" id="UP000812966"/>
    </source>
</evidence>
<accession>A0A8K0NP23</accession>
<gene>
    <name evidence="2" type="ORF">FFLO_02510</name>
</gene>
<name>A0A8K0NP23_9TREE</name>
<dbReference type="EMBL" id="JABELV010000040">
    <property type="protein sequence ID" value="KAG7562038.1"/>
    <property type="molecule type" value="Genomic_DNA"/>
</dbReference>
<comment type="caution">
    <text evidence="2">The sequence shown here is derived from an EMBL/GenBank/DDBJ whole genome shotgun (WGS) entry which is preliminary data.</text>
</comment>
<dbReference type="AlphaFoldDB" id="A0A8K0NP23"/>
<keyword evidence="1" id="KW-0812">Transmembrane</keyword>
<dbReference type="InterPro" id="IPR055323">
    <property type="entry name" value="C57A10.07/YOR238W"/>
</dbReference>
<protein>
    <recommendedName>
        <fullName evidence="4">DUF218 domain-containing protein</fullName>
    </recommendedName>
</protein>
<keyword evidence="3" id="KW-1185">Reference proteome</keyword>
<reference evidence="2" key="1">
    <citation type="submission" date="2020-04" db="EMBL/GenBank/DDBJ databases">
        <title>Analysis of mating type loci in Filobasidium floriforme.</title>
        <authorList>
            <person name="Nowrousian M."/>
        </authorList>
    </citation>
    <scope>NUCLEOTIDE SEQUENCE</scope>
    <source>
        <strain evidence="2">CBS 6242</strain>
    </source>
</reference>
<dbReference type="PANTHER" id="PTHR28110:SF1">
    <property type="entry name" value="TRANSMEMBRANE PROTEIN"/>
    <property type="match status" value="1"/>
</dbReference>
<organism evidence="2 3">
    <name type="scientific">Filobasidium floriforme</name>
    <dbReference type="NCBI Taxonomy" id="5210"/>
    <lineage>
        <taxon>Eukaryota</taxon>
        <taxon>Fungi</taxon>
        <taxon>Dikarya</taxon>
        <taxon>Basidiomycota</taxon>
        <taxon>Agaricomycotina</taxon>
        <taxon>Tremellomycetes</taxon>
        <taxon>Filobasidiales</taxon>
        <taxon>Filobasidiaceae</taxon>
        <taxon>Filobasidium</taxon>
    </lineage>
</organism>
<sequence>MLPVPSTAYRSKPRGSQSYFVSGPSTLPSSVFERLRTRARLTNLAVGLILSALGFSVILNLRHWSEASGRLGLSTSLDPNGRFSSSRKPTSIGSIENTIERTEEMAGLTHLVMVAGHAIWKGSDPSARVNDSDWVLTPIQRGGSVRTFFKHIEAGVNEAMVDPNSLLVFSGGQTRLDTPPTTESQSYLRLAIASSLLPPLSEFPRATTEEYALDSLTNLMFSYARFHEVTGNWPRKVTVVGYEMKRPRFEKLHRAAMRIPSQDFKYIGIDDEGDTSASYEGESTYGYQPFSEDLYGCFPPLSLKKTSRNPFARYHPYHTSSPEIAGLLEWCPVHKAHAQGPEGQKGGGVYPHVLPWKMTEPAESSWSREQD</sequence>
<keyword evidence="1" id="KW-0472">Membrane</keyword>
<dbReference type="PANTHER" id="PTHR28110">
    <property type="entry name" value="TRANSMEMBRANE PROTEIN"/>
    <property type="match status" value="1"/>
</dbReference>
<dbReference type="Proteomes" id="UP000812966">
    <property type="component" value="Unassembled WGS sequence"/>
</dbReference>
<evidence type="ECO:0000256" key="1">
    <source>
        <dbReference type="SAM" id="Phobius"/>
    </source>
</evidence>
<keyword evidence="1" id="KW-1133">Transmembrane helix</keyword>
<proteinExistence type="predicted"/>
<evidence type="ECO:0000313" key="2">
    <source>
        <dbReference type="EMBL" id="KAG7562038.1"/>
    </source>
</evidence>
<feature type="transmembrane region" description="Helical" evidence="1">
    <location>
        <begin position="41"/>
        <end position="61"/>
    </location>
</feature>